<evidence type="ECO:0000256" key="1">
    <source>
        <dbReference type="ARBA" id="ARBA00009437"/>
    </source>
</evidence>
<dbReference type="GO" id="GO:0003700">
    <property type="term" value="F:DNA-binding transcription factor activity"/>
    <property type="evidence" value="ECO:0007669"/>
    <property type="project" value="InterPro"/>
</dbReference>
<accession>A0A917H364</accession>
<dbReference type="RefSeq" id="WP_188539102.1">
    <property type="nucleotide sequence ID" value="NZ_BMEQ01000022.1"/>
</dbReference>
<gene>
    <name evidence="6" type="ORF">GCM10011374_32460</name>
</gene>
<dbReference type="Pfam" id="PF03466">
    <property type="entry name" value="LysR_substrate"/>
    <property type="match status" value="1"/>
</dbReference>
<dbReference type="SUPFAM" id="SSF53850">
    <property type="entry name" value="Periplasmic binding protein-like II"/>
    <property type="match status" value="1"/>
</dbReference>
<feature type="domain" description="HTH lysR-type" evidence="5">
    <location>
        <begin position="13"/>
        <end position="71"/>
    </location>
</feature>
<dbReference type="GO" id="GO:0005829">
    <property type="term" value="C:cytosol"/>
    <property type="evidence" value="ECO:0007669"/>
    <property type="project" value="TreeGrafter"/>
</dbReference>
<organism evidence="6 7">
    <name type="scientific">Kocuria dechangensis</name>
    <dbReference type="NCBI Taxonomy" id="1176249"/>
    <lineage>
        <taxon>Bacteria</taxon>
        <taxon>Bacillati</taxon>
        <taxon>Actinomycetota</taxon>
        <taxon>Actinomycetes</taxon>
        <taxon>Micrococcales</taxon>
        <taxon>Micrococcaceae</taxon>
        <taxon>Kocuria</taxon>
    </lineage>
</organism>
<dbReference type="GO" id="GO:0003677">
    <property type="term" value="F:DNA binding"/>
    <property type="evidence" value="ECO:0007669"/>
    <property type="project" value="UniProtKB-KW"/>
</dbReference>
<dbReference type="PROSITE" id="PS50931">
    <property type="entry name" value="HTH_LYSR"/>
    <property type="match status" value="1"/>
</dbReference>
<evidence type="ECO:0000256" key="3">
    <source>
        <dbReference type="ARBA" id="ARBA00023125"/>
    </source>
</evidence>
<dbReference type="InterPro" id="IPR005119">
    <property type="entry name" value="LysR_subst-bd"/>
</dbReference>
<dbReference type="AlphaFoldDB" id="A0A917H364"/>
<dbReference type="InterPro" id="IPR050950">
    <property type="entry name" value="HTH-type_LysR_regulators"/>
</dbReference>
<protein>
    <submittedName>
        <fullName evidence="6">LysR family transcriptional regulator</fullName>
    </submittedName>
</protein>
<dbReference type="EMBL" id="BMEQ01000022">
    <property type="protein sequence ID" value="GGG65987.1"/>
    <property type="molecule type" value="Genomic_DNA"/>
</dbReference>
<dbReference type="PANTHER" id="PTHR30419">
    <property type="entry name" value="HTH-TYPE TRANSCRIPTIONAL REGULATOR YBHD"/>
    <property type="match status" value="1"/>
</dbReference>
<keyword evidence="4" id="KW-0804">Transcription</keyword>
<evidence type="ECO:0000259" key="5">
    <source>
        <dbReference type="PROSITE" id="PS50931"/>
    </source>
</evidence>
<reference evidence="6" key="1">
    <citation type="journal article" date="2014" name="Int. J. Syst. Evol. Microbiol.">
        <title>Complete genome sequence of Corynebacterium casei LMG S-19264T (=DSM 44701T), isolated from a smear-ripened cheese.</title>
        <authorList>
            <consortium name="US DOE Joint Genome Institute (JGI-PGF)"/>
            <person name="Walter F."/>
            <person name="Albersmeier A."/>
            <person name="Kalinowski J."/>
            <person name="Ruckert C."/>
        </authorList>
    </citation>
    <scope>NUCLEOTIDE SEQUENCE</scope>
    <source>
        <strain evidence="6">CGMCC 1.12187</strain>
    </source>
</reference>
<keyword evidence="7" id="KW-1185">Reference proteome</keyword>
<evidence type="ECO:0000256" key="2">
    <source>
        <dbReference type="ARBA" id="ARBA00023015"/>
    </source>
</evidence>
<sequence>MAAERDLDISFGVTIRQIQIFVVTAESGSITIAAERLYLSQTAVSLALSQLEKTLGATLMVRRRAHGITLTSTGRSLLPMGRNILANVAEFQEEAQDATETTGTVTIGCFPSLGPGLLPGLIEKFQEDHPSARLNFIEAAHEDLMTMVETGTLDLVMAYDIGLPAGLQEMLIDTCIPGVLLSAKHPLAVSGKAVSIQELVDEPFILLDSPTSAEHARMIFHNTGVRPEVKFRSQNFETVRSLAGRGLGWSITLQRPQTDISHEGAAVRILDLKDEEIRPVRVVAVWSPELTLGRATKAFLKTLQQETSSRTHREN</sequence>
<evidence type="ECO:0000256" key="4">
    <source>
        <dbReference type="ARBA" id="ARBA00023163"/>
    </source>
</evidence>
<comment type="caution">
    <text evidence="6">The sequence shown here is derived from an EMBL/GenBank/DDBJ whole genome shotgun (WGS) entry which is preliminary data.</text>
</comment>
<dbReference type="Gene3D" id="3.40.190.10">
    <property type="entry name" value="Periplasmic binding protein-like II"/>
    <property type="match status" value="2"/>
</dbReference>
<dbReference type="InterPro" id="IPR036390">
    <property type="entry name" value="WH_DNA-bd_sf"/>
</dbReference>
<evidence type="ECO:0000313" key="6">
    <source>
        <dbReference type="EMBL" id="GGG65987.1"/>
    </source>
</evidence>
<dbReference type="Gene3D" id="1.10.10.10">
    <property type="entry name" value="Winged helix-like DNA-binding domain superfamily/Winged helix DNA-binding domain"/>
    <property type="match status" value="1"/>
</dbReference>
<keyword evidence="3" id="KW-0238">DNA-binding</keyword>
<name>A0A917H364_9MICC</name>
<dbReference type="Proteomes" id="UP000638848">
    <property type="component" value="Unassembled WGS sequence"/>
</dbReference>
<dbReference type="InterPro" id="IPR036388">
    <property type="entry name" value="WH-like_DNA-bd_sf"/>
</dbReference>
<proteinExistence type="inferred from homology"/>
<dbReference type="Pfam" id="PF00126">
    <property type="entry name" value="HTH_1"/>
    <property type="match status" value="1"/>
</dbReference>
<reference evidence="6" key="2">
    <citation type="submission" date="2020-09" db="EMBL/GenBank/DDBJ databases">
        <authorList>
            <person name="Sun Q."/>
            <person name="Zhou Y."/>
        </authorList>
    </citation>
    <scope>NUCLEOTIDE SEQUENCE</scope>
    <source>
        <strain evidence="6">CGMCC 1.12187</strain>
    </source>
</reference>
<dbReference type="InterPro" id="IPR000847">
    <property type="entry name" value="LysR_HTH_N"/>
</dbReference>
<evidence type="ECO:0000313" key="7">
    <source>
        <dbReference type="Proteomes" id="UP000638848"/>
    </source>
</evidence>
<dbReference type="PRINTS" id="PR00039">
    <property type="entry name" value="HTHLYSR"/>
</dbReference>
<comment type="similarity">
    <text evidence="1">Belongs to the LysR transcriptional regulatory family.</text>
</comment>
<dbReference type="SUPFAM" id="SSF46785">
    <property type="entry name" value="Winged helix' DNA-binding domain"/>
    <property type="match status" value="1"/>
</dbReference>
<keyword evidence="2" id="KW-0805">Transcription regulation</keyword>